<dbReference type="InterPro" id="IPR023399">
    <property type="entry name" value="Baseplate-like_2-layer_sand"/>
</dbReference>
<dbReference type="RefSeq" id="WP_377464779.1">
    <property type="nucleotide sequence ID" value="NZ_JBHUOP010000001.1"/>
</dbReference>
<dbReference type="Pfam" id="PF16466">
    <property type="entry name" value="DUF5047"/>
    <property type="match status" value="1"/>
</dbReference>
<accession>A0ABW5XAI4</accession>
<protein>
    <submittedName>
        <fullName evidence="2">DUF5047 domain-containing protein</fullName>
    </submittedName>
</protein>
<proteinExistence type="predicted"/>
<organism evidence="2 3">
    <name type="scientific">Populibacterium corticicola</name>
    <dbReference type="NCBI Taxonomy" id="1812826"/>
    <lineage>
        <taxon>Bacteria</taxon>
        <taxon>Bacillati</taxon>
        <taxon>Actinomycetota</taxon>
        <taxon>Actinomycetes</taxon>
        <taxon>Micrococcales</taxon>
        <taxon>Jonesiaceae</taxon>
        <taxon>Populibacterium</taxon>
    </lineage>
</organism>
<evidence type="ECO:0000313" key="2">
    <source>
        <dbReference type="EMBL" id="MFD2839326.1"/>
    </source>
</evidence>
<gene>
    <name evidence="2" type="ORF">ACFSYH_01910</name>
</gene>
<dbReference type="Gene3D" id="2.30.300.10">
    <property type="entry name" value="Baseplate protein-like domain - beta roll fold"/>
    <property type="match status" value="1"/>
</dbReference>
<dbReference type="Gene3D" id="3.30.1920.10">
    <property type="entry name" value="Baseplate protein-like domains - 2 layer sandwich fold"/>
    <property type="match status" value="1"/>
</dbReference>
<name>A0ABW5XAI4_9MICO</name>
<comment type="caution">
    <text evidence="2">The sequence shown here is derived from an EMBL/GenBank/DDBJ whole genome shotgun (WGS) entry which is preliminary data.</text>
</comment>
<dbReference type="Gene3D" id="3.55.50.10">
    <property type="entry name" value="Baseplate protein-like domains"/>
    <property type="match status" value="1"/>
</dbReference>
<evidence type="ECO:0000313" key="3">
    <source>
        <dbReference type="Proteomes" id="UP001597391"/>
    </source>
</evidence>
<reference evidence="3" key="1">
    <citation type="journal article" date="2019" name="Int. J. Syst. Evol. Microbiol.">
        <title>The Global Catalogue of Microorganisms (GCM) 10K type strain sequencing project: providing services to taxonomists for standard genome sequencing and annotation.</title>
        <authorList>
            <consortium name="The Broad Institute Genomics Platform"/>
            <consortium name="The Broad Institute Genome Sequencing Center for Infectious Disease"/>
            <person name="Wu L."/>
            <person name="Ma J."/>
        </authorList>
    </citation>
    <scope>NUCLEOTIDE SEQUENCE [LARGE SCALE GENOMIC DNA]</scope>
    <source>
        <strain evidence="3">KCTC 33576</strain>
    </source>
</reference>
<dbReference type="EMBL" id="JBHUOP010000001">
    <property type="protein sequence ID" value="MFD2839326.1"/>
    <property type="molecule type" value="Genomic_DNA"/>
</dbReference>
<feature type="domain" description="DUF5047" evidence="1">
    <location>
        <begin position="40"/>
        <end position="164"/>
    </location>
</feature>
<dbReference type="Proteomes" id="UP001597391">
    <property type="component" value="Unassembled WGS sequence"/>
</dbReference>
<evidence type="ECO:0000259" key="1">
    <source>
        <dbReference type="Pfam" id="PF16466"/>
    </source>
</evidence>
<sequence>MYPVSTQYLETIPTPHSVTTQIRVTKGGQPVHANLPFTDGTVTVDFASPVRRKLTLTLPPIVQGADYTDHDLRDLVGTSGHQVHVRQGLVFPDKTIEWVPLGVFRVDEVPDVSATGAEVTITGASREAFVVDDTFLYPRTIQGPSAIALISTLVRETLPQAEISVETRKNARVPAFVEDRDRWGAIEKIAQAISCVVYCDGEGRFIITDAPSLTSSPVWTIKAGPGGTLTDGASSQSREGVTNAIVVQSGSPSSDYIPLWDAVYDTDPTSLTRWGDPDAGAYGKITEYIDNPTITTLAQARAVGQTELAKRVGISAGMDLSTIPNPALEAGDTVLVVPDLTPAAANARQHIIDSLSIPLRAGGAFTLRTRDVRANV</sequence>
<keyword evidence="3" id="KW-1185">Reference proteome</keyword>
<dbReference type="InterPro" id="IPR032490">
    <property type="entry name" value="DUF5047"/>
</dbReference>